<dbReference type="EMBL" id="VOAJ01002271">
    <property type="protein sequence ID" value="KAF0883322.1"/>
    <property type="molecule type" value="Genomic_DNA"/>
</dbReference>
<organism evidence="1 2">
    <name type="scientific">Crocuta crocuta</name>
    <name type="common">Spotted hyena</name>
    <dbReference type="NCBI Taxonomy" id="9678"/>
    <lineage>
        <taxon>Eukaryota</taxon>
        <taxon>Metazoa</taxon>
        <taxon>Chordata</taxon>
        <taxon>Craniata</taxon>
        <taxon>Vertebrata</taxon>
        <taxon>Euteleostomi</taxon>
        <taxon>Mammalia</taxon>
        <taxon>Eutheria</taxon>
        <taxon>Laurasiatheria</taxon>
        <taxon>Carnivora</taxon>
        <taxon>Feliformia</taxon>
        <taxon>Hyaenidae</taxon>
        <taxon>Crocuta</taxon>
    </lineage>
</organism>
<evidence type="ECO:0000313" key="1">
    <source>
        <dbReference type="EMBL" id="KAF0883322.1"/>
    </source>
</evidence>
<keyword evidence="2" id="KW-1185">Reference proteome</keyword>
<name>A0A6G1B692_CROCR</name>
<dbReference type="AlphaFoldDB" id="A0A6G1B692"/>
<gene>
    <name evidence="1" type="primary">Tigd1_5</name>
    <name evidence="1" type="ORF">FOF47_R04812</name>
</gene>
<proteinExistence type="predicted"/>
<protein>
    <submittedName>
        <fullName evidence="1">TIGD1 protein</fullName>
    </submittedName>
</protein>
<feature type="non-terminal residue" evidence="1">
    <location>
        <position position="106"/>
    </location>
</feature>
<sequence>KAERCKEVAEEMLEASRGCVMRFKEKRYLHNRTVQDKAAIAGVEAAASYPEDLAKITNEGGHTKEQIFSINETTFYRKKIPSRTFITREKKSLPGFKASKNRLTVL</sequence>
<reference evidence="1 2" key="1">
    <citation type="submission" date="2019-11" db="EMBL/GenBank/DDBJ databases">
        <authorList>
            <person name="Yang C."/>
            <person name="Li F."/>
        </authorList>
    </citation>
    <scope>NUCLEOTIDE SEQUENCE [LARGE SCALE GENOMIC DNA]</scope>
    <source>
        <strain evidence="1">KB4526</strain>
        <tissue evidence="1">Muscle</tissue>
    </source>
</reference>
<feature type="non-terminal residue" evidence="1">
    <location>
        <position position="1"/>
    </location>
</feature>
<comment type="caution">
    <text evidence="1">The sequence shown here is derived from an EMBL/GenBank/DDBJ whole genome shotgun (WGS) entry which is preliminary data.</text>
</comment>
<accession>A0A6G1B692</accession>
<evidence type="ECO:0000313" key="2">
    <source>
        <dbReference type="Proteomes" id="UP000475037"/>
    </source>
</evidence>
<dbReference type="Proteomes" id="UP000475037">
    <property type="component" value="Unassembled WGS sequence"/>
</dbReference>